<dbReference type="InterPro" id="IPR037482">
    <property type="entry name" value="ST1585_MBL-fold"/>
</dbReference>
<dbReference type="Gene3D" id="3.60.15.10">
    <property type="entry name" value="Ribonuclease Z/Hydroxyacylglutathione hydrolase-like"/>
    <property type="match status" value="1"/>
</dbReference>
<keyword evidence="3" id="KW-1185">Reference proteome</keyword>
<dbReference type="SMART" id="SM00849">
    <property type="entry name" value="Lactamase_B"/>
    <property type="match status" value="1"/>
</dbReference>
<dbReference type="Proteomes" id="UP000192393">
    <property type="component" value="Unassembled WGS sequence"/>
</dbReference>
<dbReference type="InterPro" id="IPR001279">
    <property type="entry name" value="Metallo-B-lactamas"/>
</dbReference>
<dbReference type="OrthoDB" id="9802248at2"/>
<dbReference type="STRING" id="1434700.SAMN06296427_105214"/>
<organism evidence="2 3">
    <name type="scientific">Moheibacter sediminis</name>
    <dbReference type="NCBI Taxonomy" id="1434700"/>
    <lineage>
        <taxon>Bacteria</taxon>
        <taxon>Pseudomonadati</taxon>
        <taxon>Bacteroidota</taxon>
        <taxon>Flavobacteriia</taxon>
        <taxon>Flavobacteriales</taxon>
        <taxon>Weeksellaceae</taxon>
        <taxon>Moheibacter</taxon>
    </lineage>
</organism>
<dbReference type="AlphaFoldDB" id="A0A1W2B057"/>
<dbReference type="CDD" id="cd07726">
    <property type="entry name" value="ST1585-like_MBL-fold"/>
    <property type="match status" value="1"/>
</dbReference>
<dbReference type="InterPro" id="IPR050855">
    <property type="entry name" value="NDM-1-like"/>
</dbReference>
<proteinExistence type="predicted"/>
<evidence type="ECO:0000313" key="3">
    <source>
        <dbReference type="Proteomes" id="UP000192393"/>
    </source>
</evidence>
<feature type="domain" description="Metallo-beta-lactamase" evidence="1">
    <location>
        <begin position="18"/>
        <end position="212"/>
    </location>
</feature>
<dbReference type="SUPFAM" id="SSF56281">
    <property type="entry name" value="Metallo-hydrolase/oxidoreductase"/>
    <property type="match status" value="1"/>
</dbReference>
<gene>
    <name evidence="2" type="ORF">SAMN06296427_105214</name>
</gene>
<name>A0A1W2B057_9FLAO</name>
<dbReference type="RefSeq" id="WP_084017416.1">
    <property type="nucleotide sequence ID" value="NZ_FWXS01000005.1"/>
</dbReference>
<dbReference type="PANTHER" id="PTHR42951:SF22">
    <property type="entry name" value="METALLO BETA-LACTAMASE SUPERFAMILY LIPOPROTEIN"/>
    <property type="match status" value="1"/>
</dbReference>
<dbReference type="Pfam" id="PF00753">
    <property type="entry name" value="Lactamase_B"/>
    <property type="match status" value="1"/>
</dbReference>
<accession>A0A1W2B057</accession>
<evidence type="ECO:0000313" key="2">
    <source>
        <dbReference type="EMBL" id="SMC66377.1"/>
    </source>
</evidence>
<dbReference type="InterPro" id="IPR036866">
    <property type="entry name" value="RibonucZ/Hydroxyglut_hydro"/>
</dbReference>
<dbReference type="EMBL" id="FWXS01000005">
    <property type="protein sequence ID" value="SMC66377.1"/>
    <property type="molecule type" value="Genomic_DNA"/>
</dbReference>
<sequence length="300" mass="34396">MQYKIHTLDLHFLQENSAIASFLIETSDGLVLIESGPETTFNYLVQEIEKIGFDWKEIKHLFLSHIHFDHAGAAWKLAQNGTRVYVHPIGLPHLQNPEKLWNSAAMIYGDDMGRLWGKMEPIDENLLVGVDDGDEIQIGNSSFKAWYTPGHAIHHNAYQLGNVMFTGDAAGVKIENGPVVPPCPPPDINIDLWKSSIQKMKEINPEFIYLTHFGRIDNPQKHFKELELILDDWANWMKPHFDVQASPDEITPKFMEYTKQQLLNAGVSQENVQKYEYANPSWMSVAGLLRYWKLKEQGRI</sequence>
<dbReference type="PANTHER" id="PTHR42951">
    <property type="entry name" value="METALLO-BETA-LACTAMASE DOMAIN-CONTAINING"/>
    <property type="match status" value="1"/>
</dbReference>
<evidence type="ECO:0000259" key="1">
    <source>
        <dbReference type="SMART" id="SM00849"/>
    </source>
</evidence>
<reference evidence="3" key="1">
    <citation type="submission" date="2017-04" db="EMBL/GenBank/DDBJ databases">
        <authorList>
            <person name="Varghese N."/>
            <person name="Submissions S."/>
        </authorList>
    </citation>
    <scope>NUCLEOTIDE SEQUENCE [LARGE SCALE GENOMIC DNA]</scope>
    <source>
        <strain evidence="3">CGMCC 1.12708</strain>
    </source>
</reference>
<protein>
    <submittedName>
        <fullName evidence="2">Glyoxylase, beta-lactamase superfamily II</fullName>
    </submittedName>
</protein>